<dbReference type="PANTHER" id="PTHR28242">
    <property type="entry name" value="PHOSPHORELAY INTERMEDIATE PROTEIN YPD1"/>
    <property type="match status" value="1"/>
</dbReference>
<reference evidence="6 7" key="1">
    <citation type="submission" date="2019-03" db="EMBL/GenBank/DDBJ databases">
        <title>Sequencing 23 genomes of Wallemia ichthyophaga.</title>
        <authorList>
            <person name="Gostincar C."/>
        </authorList>
    </citation>
    <scope>NUCLEOTIDE SEQUENCE [LARGE SCALE GENOMIC DNA]</scope>
    <source>
        <strain evidence="5 7">EXF-6200</strain>
        <strain evidence="4 6">EXF-8621</strain>
    </source>
</reference>
<dbReference type="GO" id="GO:0009927">
    <property type="term" value="F:histidine phosphotransfer kinase activity"/>
    <property type="evidence" value="ECO:0007669"/>
    <property type="project" value="InterPro"/>
</dbReference>
<dbReference type="Pfam" id="PF01627">
    <property type="entry name" value="Hpt"/>
    <property type="match status" value="1"/>
</dbReference>
<protein>
    <recommendedName>
        <fullName evidence="3">HPt domain-containing protein</fullName>
    </recommendedName>
</protein>
<feature type="compositionally biased region" description="Polar residues" evidence="2">
    <location>
        <begin position="1"/>
        <end position="18"/>
    </location>
</feature>
<feature type="region of interest" description="Disordered" evidence="2">
    <location>
        <begin position="1"/>
        <end position="145"/>
    </location>
</feature>
<dbReference type="Gene3D" id="1.20.120.160">
    <property type="entry name" value="HPT domain"/>
    <property type="match status" value="1"/>
</dbReference>
<comment type="caution">
    <text evidence="4">The sequence shown here is derived from an EMBL/GenBank/DDBJ whole genome shotgun (WGS) entry which is preliminary data.</text>
</comment>
<dbReference type="CDD" id="cd00088">
    <property type="entry name" value="HPT"/>
    <property type="match status" value="1"/>
</dbReference>
<evidence type="ECO:0000256" key="2">
    <source>
        <dbReference type="SAM" id="MobiDB-lite"/>
    </source>
</evidence>
<sequence length="271" mass="30362">MSSPRNTLDTSENPNDRLNSPVAKKEKLSDLSPEPQPESSQGDDKSSKPPKPSSPSHDVEAHKSDKLDDSKKHTENSSNLNDQDSPAKPNKDEESPQNEPKDQDKEDKEDTPTHKTTETDTPADNQAKNDKKERPDPKKPAGIVDMDTFGQILEMDEDESDRDFSHGIVVNFYEQAHVTFEELDDALKKKDLHTLHTKGHFLKGSSAALGLIKVKASCEAIQVYGRLQDPKTHKEISEQTALQQVEKALSNAKDEYEEAEGWLKAFYDEQD</sequence>
<evidence type="ECO:0000313" key="4">
    <source>
        <dbReference type="EMBL" id="TIB11540.1"/>
    </source>
</evidence>
<proteinExistence type="predicted"/>
<name>A0A4T0IB53_WALIC</name>
<evidence type="ECO:0000313" key="7">
    <source>
        <dbReference type="Proteomes" id="UP000310689"/>
    </source>
</evidence>
<dbReference type="Proteomes" id="UP000310689">
    <property type="component" value="Unassembled WGS sequence"/>
</dbReference>
<dbReference type="PANTHER" id="PTHR28242:SF52">
    <property type="entry name" value="PHOSPHORELAY INTERMEDIATE PROTEIN YPD1"/>
    <property type="match status" value="1"/>
</dbReference>
<evidence type="ECO:0000256" key="1">
    <source>
        <dbReference type="PROSITE-ProRule" id="PRU00110"/>
    </source>
</evidence>
<dbReference type="GO" id="GO:0043424">
    <property type="term" value="F:protein histidine kinase binding"/>
    <property type="evidence" value="ECO:0007669"/>
    <property type="project" value="InterPro"/>
</dbReference>
<dbReference type="InterPro" id="IPR045871">
    <property type="entry name" value="AHP1-5/YPD1"/>
</dbReference>
<keyword evidence="1" id="KW-0597">Phosphoprotein</keyword>
<dbReference type="EMBL" id="SPOF01000023">
    <property type="protein sequence ID" value="TIB11540.1"/>
    <property type="molecule type" value="Genomic_DNA"/>
</dbReference>
<dbReference type="EMBL" id="SPOI01000007">
    <property type="protein sequence ID" value="TIB42521.1"/>
    <property type="molecule type" value="Genomic_DNA"/>
</dbReference>
<dbReference type="GO" id="GO:0000160">
    <property type="term" value="P:phosphorelay signal transduction system"/>
    <property type="evidence" value="ECO:0007669"/>
    <property type="project" value="InterPro"/>
</dbReference>
<dbReference type="Proteomes" id="UP000306954">
    <property type="component" value="Unassembled WGS sequence"/>
</dbReference>
<dbReference type="OrthoDB" id="1673781at2759"/>
<evidence type="ECO:0000259" key="3">
    <source>
        <dbReference type="PROSITE" id="PS50894"/>
    </source>
</evidence>
<dbReference type="GO" id="GO:0005634">
    <property type="term" value="C:nucleus"/>
    <property type="evidence" value="ECO:0007669"/>
    <property type="project" value="TreeGrafter"/>
</dbReference>
<feature type="compositionally biased region" description="Basic and acidic residues" evidence="2">
    <location>
        <begin position="127"/>
        <end position="139"/>
    </location>
</feature>
<feature type="compositionally biased region" description="Basic and acidic residues" evidence="2">
    <location>
        <begin position="89"/>
        <end position="118"/>
    </location>
</feature>
<evidence type="ECO:0000313" key="5">
    <source>
        <dbReference type="EMBL" id="TIB42521.1"/>
    </source>
</evidence>
<accession>A0A4T0IB53</accession>
<feature type="compositionally biased region" description="Basic and acidic residues" evidence="2">
    <location>
        <begin position="57"/>
        <end position="75"/>
    </location>
</feature>
<dbReference type="PROSITE" id="PS50894">
    <property type="entry name" value="HPT"/>
    <property type="match status" value="1"/>
</dbReference>
<dbReference type="InterPro" id="IPR008207">
    <property type="entry name" value="Sig_transdc_His_kin_Hpt_dom"/>
</dbReference>
<dbReference type="AlphaFoldDB" id="A0A4T0IB53"/>
<evidence type="ECO:0000313" key="6">
    <source>
        <dbReference type="Proteomes" id="UP000306954"/>
    </source>
</evidence>
<organism evidence="4 6">
    <name type="scientific">Wallemia ichthyophaga</name>
    <dbReference type="NCBI Taxonomy" id="245174"/>
    <lineage>
        <taxon>Eukaryota</taxon>
        <taxon>Fungi</taxon>
        <taxon>Dikarya</taxon>
        <taxon>Basidiomycota</taxon>
        <taxon>Wallemiomycotina</taxon>
        <taxon>Wallemiomycetes</taxon>
        <taxon>Wallemiales</taxon>
        <taxon>Wallemiaceae</taxon>
        <taxon>Wallemia</taxon>
    </lineage>
</organism>
<feature type="domain" description="HPt" evidence="3">
    <location>
        <begin position="161"/>
        <end position="262"/>
    </location>
</feature>
<dbReference type="GO" id="GO:0005737">
    <property type="term" value="C:cytoplasm"/>
    <property type="evidence" value="ECO:0007669"/>
    <property type="project" value="TreeGrafter"/>
</dbReference>
<dbReference type="SUPFAM" id="SSF47226">
    <property type="entry name" value="Histidine-containing phosphotransfer domain, HPT domain"/>
    <property type="match status" value="1"/>
</dbReference>
<feature type="modified residue" description="Phosphohistidine" evidence="1">
    <location>
        <position position="200"/>
    </location>
</feature>
<dbReference type="InterPro" id="IPR036641">
    <property type="entry name" value="HPT_dom_sf"/>
</dbReference>
<gene>
    <name evidence="5" type="ORF">E3P86_00333</name>
    <name evidence="4" type="ORF">E3P90_02370</name>
</gene>